<name>A0A420YKD5_9PEZI</name>
<sequence>MGVTQLRCCLPHHIQAVGSASSNCLPVGPARFWDALFTYEQKQFATANGAMICRSNLTLSIVHFDHSWIGVPKPLALNMDRLVSGLLASPLTRFKRQPNLCLVYLGTANYMYTISGFPAPPDD</sequence>
<evidence type="ECO:0000313" key="1">
    <source>
        <dbReference type="EMBL" id="RKU48353.1"/>
    </source>
</evidence>
<keyword evidence="2" id="KW-1185">Reference proteome</keyword>
<accession>A0A420YKD5</accession>
<evidence type="ECO:0000313" key="2">
    <source>
        <dbReference type="Proteomes" id="UP000275385"/>
    </source>
</evidence>
<comment type="caution">
    <text evidence="1">The sequence shown here is derived from an EMBL/GenBank/DDBJ whole genome shotgun (WGS) entry which is preliminary data.</text>
</comment>
<dbReference type="EMBL" id="QVQW01000005">
    <property type="protein sequence ID" value="RKU48353.1"/>
    <property type="molecule type" value="Genomic_DNA"/>
</dbReference>
<proteinExistence type="predicted"/>
<reference evidence="1 2" key="1">
    <citation type="submission" date="2018-08" db="EMBL/GenBank/DDBJ databases">
        <title>Draft genome of the lignicolous fungus Coniochaeta pulveracea.</title>
        <authorList>
            <person name="Borstlap C.J."/>
            <person name="De Witt R.N."/>
            <person name="Botha A."/>
            <person name="Volschenk H."/>
        </authorList>
    </citation>
    <scope>NUCLEOTIDE SEQUENCE [LARGE SCALE GENOMIC DNA]</scope>
    <source>
        <strain evidence="1 2">CAB683</strain>
    </source>
</reference>
<protein>
    <submittedName>
        <fullName evidence="1">Uncharacterized protein</fullName>
    </submittedName>
</protein>
<gene>
    <name evidence="1" type="ORF">DL546_008809</name>
</gene>
<organism evidence="1 2">
    <name type="scientific">Coniochaeta pulveracea</name>
    <dbReference type="NCBI Taxonomy" id="177199"/>
    <lineage>
        <taxon>Eukaryota</taxon>
        <taxon>Fungi</taxon>
        <taxon>Dikarya</taxon>
        <taxon>Ascomycota</taxon>
        <taxon>Pezizomycotina</taxon>
        <taxon>Sordariomycetes</taxon>
        <taxon>Sordariomycetidae</taxon>
        <taxon>Coniochaetales</taxon>
        <taxon>Coniochaetaceae</taxon>
        <taxon>Coniochaeta</taxon>
    </lineage>
</organism>
<dbReference type="Proteomes" id="UP000275385">
    <property type="component" value="Unassembled WGS sequence"/>
</dbReference>
<dbReference type="AlphaFoldDB" id="A0A420YKD5"/>